<keyword evidence="1" id="KW-1133">Transmembrane helix</keyword>
<feature type="domain" description="Aerotolerance regulator N-terminal" evidence="2">
    <location>
        <begin position="1"/>
        <end position="76"/>
    </location>
</feature>
<keyword evidence="1" id="KW-0472">Membrane</keyword>
<feature type="transmembrane region" description="Helical" evidence="1">
    <location>
        <begin position="6"/>
        <end position="24"/>
    </location>
</feature>
<sequence length="427" mass="48314">MTLLQPTYLWGLLGLLIPIAIHLWSKRKVKTIQVGSTQFITETKSKQSNSIQINEWWLLLLRCLLIAILTIILAQPYTTHTTDQVAVAYIFEPSLIDTQEEQSRFKTLPLEDRFLLKEGLPKWDLETEIPPTKIIPSYWQLAQEIGTLRADSVVVFSQNLVQGIQGKRPNLGKHINWVSITPQEEKEVPFYALQDQDSITVLSAVGGNDYHAFAKAKKAASQFAVKDGTISITQNDTERLIPVVKQDTITVDVIYNSSFATEAMYLESALRAVKGYTRKPITINIYKGLKSASDPAPDYLIWLSNEEPPEIDIPVLKFEEDLFSNQIVKTISGTHYTNLTQRLSPEIVINKRLVEGVLHWLSLDADVQSDFDRLDNRSLAMSQFTPNMDESSSIPGKEVKASLVDPLWLLLIVMIIIERVVAKLRKQ</sequence>
<dbReference type="RefSeq" id="WP_380033249.1">
    <property type="nucleotide sequence ID" value="NZ_JBHSHB010000012.1"/>
</dbReference>
<name>A0ABV9L8I4_9FLAO</name>
<dbReference type="NCBIfam" id="TIGR02226">
    <property type="entry name" value="two_anch"/>
    <property type="match status" value="1"/>
</dbReference>
<evidence type="ECO:0000256" key="1">
    <source>
        <dbReference type="SAM" id="Phobius"/>
    </source>
</evidence>
<proteinExistence type="predicted"/>
<dbReference type="InterPro" id="IPR024163">
    <property type="entry name" value="Aerotolerance_reg_N"/>
</dbReference>
<evidence type="ECO:0000259" key="2">
    <source>
        <dbReference type="Pfam" id="PF07584"/>
    </source>
</evidence>
<dbReference type="Pfam" id="PF07584">
    <property type="entry name" value="BatA"/>
    <property type="match status" value="1"/>
</dbReference>
<protein>
    <submittedName>
        <fullName evidence="3">BatA domain-containing protein</fullName>
    </submittedName>
</protein>
<feature type="transmembrane region" description="Helical" evidence="1">
    <location>
        <begin position="56"/>
        <end position="74"/>
    </location>
</feature>
<dbReference type="PANTHER" id="PTHR37464">
    <property type="entry name" value="BLL2463 PROTEIN"/>
    <property type="match status" value="1"/>
</dbReference>
<comment type="caution">
    <text evidence="3">The sequence shown here is derived from an EMBL/GenBank/DDBJ whole genome shotgun (WGS) entry which is preliminary data.</text>
</comment>
<reference evidence="4" key="1">
    <citation type="journal article" date="2019" name="Int. J. Syst. Evol. Microbiol.">
        <title>The Global Catalogue of Microorganisms (GCM) 10K type strain sequencing project: providing services to taxonomists for standard genome sequencing and annotation.</title>
        <authorList>
            <consortium name="The Broad Institute Genomics Platform"/>
            <consortium name="The Broad Institute Genome Sequencing Center for Infectious Disease"/>
            <person name="Wu L."/>
            <person name="Ma J."/>
        </authorList>
    </citation>
    <scope>NUCLEOTIDE SEQUENCE [LARGE SCALE GENOMIC DNA]</scope>
    <source>
        <strain evidence="4">CGMCC 4.7427</strain>
    </source>
</reference>
<gene>
    <name evidence="3" type="ORF">ACFO5T_07290</name>
</gene>
<keyword evidence="1" id="KW-0812">Transmembrane</keyword>
<dbReference type="PANTHER" id="PTHR37464:SF1">
    <property type="entry name" value="BLL2463 PROTEIN"/>
    <property type="match status" value="1"/>
</dbReference>
<evidence type="ECO:0000313" key="3">
    <source>
        <dbReference type="EMBL" id="MFC4690229.1"/>
    </source>
</evidence>
<keyword evidence="4" id="KW-1185">Reference proteome</keyword>
<dbReference type="Proteomes" id="UP001595878">
    <property type="component" value="Unassembled WGS sequence"/>
</dbReference>
<dbReference type="EMBL" id="JBHSHB010000012">
    <property type="protein sequence ID" value="MFC4690229.1"/>
    <property type="molecule type" value="Genomic_DNA"/>
</dbReference>
<evidence type="ECO:0000313" key="4">
    <source>
        <dbReference type="Proteomes" id="UP001595878"/>
    </source>
</evidence>
<organism evidence="3 4">
    <name type="scientific">Dokdonia genika</name>
    <dbReference type="NCBI Taxonomy" id="308113"/>
    <lineage>
        <taxon>Bacteria</taxon>
        <taxon>Pseudomonadati</taxon>
        <taxon>Bacteroidota</taxon>
        <taxon>Flavobacteriia</taxon>
        <taxon>Flavobacteriales</taxon>
        <taxon>Flavobacteriaceae</taxon>
        <taxon>Dokdonia</taxon>
    </lineage>
</organism>
<dbReference type="InterPro" id="IPR011933">
    <property type="entry name" value="Double_TM_dom"/>
</dbReference>
<accession>A0ABV9L8I4</accession>